<organism evidence="3 4">
    <name type="scientific">Terrisporobacter mayombei</name>
    <dbReference type="NCBI Taxonomy" id="1541"/>
    <lineage>
        <taxon>Bacteria</taxon>
        <taxon>Bacillati</taxon>
        <taxon>Bacillota</taxon>
        <taxon>Clostridia</taxon>
        <taxon>Peptostreptococcales</taxon>
        <taxon>Peptostreptococcaceae</taxon>
        <taxon>Terrisporobacter</taxon>
    </lineage>
</organism>
<dbReference type="InterPro" id="IPR010611">
    <property type="entry name" value="3D_dom"/>
</dbReference>
<keyword evidence="4" id="KW-1185">Reference proteome</keyword>
<dbReference type="InterPro" id="IPR059180">
    <property type="entry name" value="3D_YorM"/>
</dbReference>
<name>A0ABY9Q033_9FIRM</name>
<evidence type="ECO:0000259" key="2">
    <source>
        <dbReference type="PROSITE" id="PS51781"/>
    </source>
</evidence>
<dbReference type="Proteomes" id="UP001235030">
    <property type="component" value="Chromosome"/>
</dbReference>
<reference evidence="3 4" key="1">
    <citation type="submission" date="2022-07" db="EMBL/GenBank/DDBJ databases">
        <title>Genome sequence of Terrisporobacter mayombei DSM6539.</title>
        <authorList>
            <person name="Boeer T."/>
            <person name="Bengelsdorf F.R."/>
            <person name="Daniel R."/>
            <person name="Poehlein A."/>
        </authorList>
    </citation>
    <scope>NUCLEOTIDE SEQUENCE [LARGE SCALE GENOMIC DNA]</scope>
    <source>
        <strain evidence="3 4">DSM 6539</strain>
    </source>
</reference>
<dbReference type="EMBL" id="CP101637">
    <property type="protein sequence ID" value="WMT79947.1"/>
    <property type="molecule type" value="Genomic_DNA"/>
</dbReference>
<dbReference type="Gene3D" id="2.30.30.40">
    <property type="entry name" value="SH3 Domains"/>
    <property type="match status" value="1"/>
</dbReference>
<protein>
    <recommendedName>
        <fullName evidence="2">SH3b domain-containing protein</fullName>
    </recommendedName>
</protein>
<evidence type="ECO:0000313" key="3">
    <source>
        <dbReference type="EMBL" id="WMT79947.1"/>
    </source>
</evidence>
<dbReference type="SUPFAM" id="SSF50685">
    <property type="entry name" value="Barwin-like endoglucanases"/>
    <property type="match status" value="1"/>
</dbReference>
<dbReference type="PANTHER" id="PTHR39160:SF4">
    <property type="entry name" value="RESUSCITATION-PROMOTING FACTOR RPFB"/>
    <property type="match status" value="1"/>
</dbReference>
<dbReference type="SMART" id="SM00287">
    <property type="entry name" value="SH3b"/>
    <property type="match status" value="1"/>
</dbReference>
<accession>A0ABY9Q033</accession>
<dbReference type="PROSITE" id="PS51781">
    <property type="entry name" value="SH3B"/>
    <property type="match status" value="1"/>
</dbReference>
<dbReference type="InterPro" id="IPR003646">
    <property type="entry name" value="SH3-like_bac-type"/>
</dbReference>
<evidence type="ECO:0000256" key="1">
    <source>
        <dbReference type="ARBA" id="ARBA00022729"/>
    </source>
</evidence>
<evidence type="ECO:0000313" key="4">
    <source>
        <dbReference type="Proteomes" id="UP001235030"/>
    </source>
</evidence>
<sequence length="185" mass="19834">MFKNTLKVTAIVGALVMTMGIIKPIEVEAATANGTATATINVRSGASTKYKSIGKIEKGTKVKILSTKNGWHRVKYSNKTGWSSGKYIKKSSSSSNVKKRLTVKAYAYTGGGYTATGTKAKYGTLAVDPKVIPYGTKVYIKELDKVFTAEDCGGGIKGNKVDIYMNSSAACNNWGVRTITLEILK</sequence>
<dbReference type="CDD" id="cd14667">
    <property type="entry name" value="3D_containing_proteins"/>
    <property type="match status" value="1"/>
</dbReference>
<dbReference type="PANTHER" id="PTHR39160">
    <property type="entry name" value="CELL WALL-BINDING PROTEIN YOCH"/>
    <property type="match status" value="1"/>
</dbReference>
<dbReference type="InterPro" id="IPR036908">
    <property type="entry name" value="RlpA-like_sf"/>
</dbReference>
<dbReference type="Pfam" id="PF06725">
    <property type="entry name" value="3D"/>
    <property type="match status" value="1"/>
</dbReference>
<gene>
    <name evidence="3" type="ORF">TEMA_02180</name>
</gene>
<proteinExistence type="predicted"/>
<dbReference type="Pfam" id="PF08239">
    <property type="entry name" value="SH3_3"/>
    <property type="match status" value="1"/>
</dbReference>
<dbReference type="Gene3D" id="2.40.40.10">
    <property type="entry name" value="RlpA-like domain"/>
    <property type="match status" value="1"/>
</dbReference>
<dbReference type="InterPro" id="IPR051933">
    <property type="entry name" value="Resuscitation_pf_RpfB"/>
</dbReference>
<keyword evidence="1" id="KW-0732">Signal</keyword>
<dbReference type="RefSeq" id="WP_228104218.1">
    <property type="nucleotide sequence ID" value="NZ_CP101637.1"/>
</dbReference>
<feature type="domain" description="SH3b" evidence="2">
    <location>
        <begin position="29"/>
        <end position="92"/>
    </location>
</feature>